<accession>A0ACB9KKW1</accession>
<gene>
    <name evidence="1" type="ORF">L6164_037610</name>
</gene>
<sequence>MNGGSLFLPLPLLAPHFSNSKAFKIARSTLTKTQFCIMPIDCVHFICPSPRCLCYQNIWMADYLFDGSIPFLVATDVEFFTIFLLLPWLQLAIADSSPLAFVLTLS</sequence>
<evidence type="ECO:0000313" key="2">
    <source>
        <dbReference type="Proteomes" id="UP000828941"/>
    </source>
</evidence>
<comment type="caution">
    <text evidence="1">The sequence shown here is derived from an EMBL/GenBank/DDBJ whole genome shotgun (WGS) entry which is preliminary data.</text>
</comment>
<dbReference type="EMBL" id="CM039439">
    <property type="protein sequence ID" value="KAI4297739.1"/>
    <property type="molecule type" value="Genomic_DNA"/>
</dbReference>
<evidence type="ECO:0000313" key="1">
    <source>
        <dbReference type="EMBL" id="KAI4297739.1"/>
    </source>
</evidence>
<reference evidence="1 2" key="1">
    <citation type="journal article" date="2022" name="DNA Res.">
        <title>Chromosomal-level genome assembly of the orchid tree Bauhinia variegata (Leguminosae; Cercidoideae) supports the allotetraploid origin hypothesis of Bauhinia.</title>
        <authorList>
            <person name="Zhong Y."/>
            <person name="Chen Y."/>
            <person name="Zheng D."/>
            <person name="Pang J."/>
            <person name="Liu Y."/>
            <person name="Luo S."/>
            <person name="Meng S."/>
            <person name="Qian L."/>
            <person name="Wei D."/>
            <person name="Dai S."/>
            <person name="Zhou R."/>
        </authorList>
    </citation>
    <scope>NUCLEOTIDE SEQUENCE [LARGE SCALE GENOMIC DNA]</scope>
    <source>
        <strain evidence="1">BV-YZ2020</strain>
    </source>
</reference>
<name>A0ACB9KKW1_BAUVA</name>
<protein>
    <submittedName>
        <fullName evidence="1">Uncharacterized protein</fullName>
    </submittedName>
</protein>
<proteinExistence type="predicted"/>
<dbReference type="Proteomes" id="UP000828941">
    <property type="component" value="Chromosome 14"/>
</dbReference>
<keyword evidence="2" id="KW-1185">Reference proteome</keyword>
<organism evidence="1 2">
    <name type="scientific">Bauhinia variegata</name>
    <name type="common">Purple orchid tree</name>
    <name type="synonym">Phanera variegata</name>
    <dbReference type="NCBI Taxonomy" id="167791"/>
    <lineage>
        <taxon>Eukaryota</taxon>
        <taxon>Viridiplantae</taxon>
        <taxon>Streptophyta</taxon>
        <taxon>Embryophyta</taxon>
        <taxon>Tracheophyta</taxon>
        <taxon>Spermatophyta</taxon>
        <taxon>Magnoliopsida</taxon>
        <taxon>eudicotyledons</taxon>
        <taxon>Gunneridae</taxon>
        <taxon>Pentapetalae</taxon>
        <taxon>rosids</taxon>
        <taxon>fabids</taxon>
        <taxon>Fabales</taxon>
        <taxon>Fabaceae</taxon>
        <taxon>Cercidoideae</taxon>
        <taxon>Cercideae</taxon>
        <taxon>Bauhiniinae</taxon>
        <taxon>Bauhinia</taxon>
    </lineage>
</organism>